<name>A0ABQ4DTC9_9ACTN</name>
<feature type="transmembrane region" description="Helical" evidence="9">
    <location>
        <begin position="336"/>
        <end position="355"/>
    </location>
</feature>
<keyword evidence="7" id="KW-0067">ATP-binding</keyword>
<dbReference type="RefSeq" id="WP_203864397.1">
    <property type="nucleotide sequence ID" value="NZ_BONW01000002.1"/>
</dbReference>
<protein>
    <recommendedName>
        <fullName evidence="2">histidine kinase</fullName>
        <ecNumber evidence="2">2.7.13.3</ecNumber>
    </recommendedName>
</protein>
<dbReference type="InterPro" id="IPR050482">
    <property type="entry name" value="Sensor_HK_TwoCompSys"/>
</dbReference>
<evidence type="ECO:0000259" key="10">
    <source>
        <dbReference type="SMART" id="SM00387"/>
    </source>
</evidence>
<feature type="transmembrane region" description="Helical" evidence="9">
    <location>
        <begin position="402"/>
        <end position="422"/>
    </location>
</feature>
<dbReference type="PANTHER" id="PTHR24421:SF10">
    <property type="entry name" value="NITRATE_NITRITE SENSOR PROTEIN NARQ"/>
    <property type="match status" value="1"/>
</dbReference>
<dbReference type="CDD" id="cd16917">
    <property type="entry name" value="HATPase_UhpB-NarQ-NarX-like"/>
    <property type="match status" value="1"/>
</dbReference>
<evidence type="ECO:0000256" key="6">
    <source>
        <dbReference type="ARBA" id="ARBA00022777"/>
    </source>
</evidence>
<evidence type="ECO:0000256" key="3">
    <source>
        <dbReference type="ARBA" id="ARBA00022553"/>
    </source>
</evidence>
<reference evidence="11 12" key="1">
    <citation type="submission" date="2021-01" db="EMBL/GenBank/DDBJ databases">
        <title>Whole genome shotgun sequence of Plantactinospora endophytica NBRC 110450.</title>
        <authorList>
            <person name="Komaki H."/>
            <person name="Tamura T."/>
        </authorList>
    </citation>
    <scope>NUCLEOTIDE SEQUENCE [LARGE SCALE GENOMIC DNA]</scope>
    <source>
        <strain evidence="11 12">NBRC 110450</strain>
    </source>
</reference>
<evidence type="ECO:0000313" key="12">
    <source>
        <dbReference type="Proteomes" id="UP000646749"/>
    </source>
</evidence>
<evidence type="ECO:0000256" key="4">
    <source>
        <dbReference type="ARBA" id="ARBA00022679"/>
    </source>
</evidence>
<feature type="domain" description="Histidine kinase/HSP90-like ATPase" evidence="10">
    <location>
        <begin position="560"/>
        <end position="650"/>
    </location>
</feature>
<sequence>MSRRYALAFVRSLAQTGLGLLGLLMSILLVTAATLVVPYLPAARAAKRLADLGRRLAGRWGGVPVPVEHRPGPPAPRRRPDGWYVHDNELYRSPRLPTYLTELTWRSEDPALLREWGWLHLTPFAGGLATLVPPVLVGAGTALGALGLTGGAVPGLGTSPPPALALPVGLALVVLGFAVAPSALRLHARWTRLLLQPPEQSWWHRSGLAGWTSRRSGATWNGAGLVGLGFAAFGGFLLNLVTLLVSWGGLSPQVSKLTRPLVSRYRRYARKWTGTVVPEPYRPLPEPPPPDEEGRYRVGRTLYADRTTAVRVQEYGWLFTDPAFWRDQLWMATNPLVGVLGLIPAVLVSVGLFGLVGQPLWWAPWAVPLGLFSGEWVTPWYVWYAVTYAAPDLATIPGWTSALLGLVLAGLGVLLGPALLRLRLRYDRLLLRPTRSAELALRVRQLTETRADAVDTQAAELRRIERDLHDGAQARLIAVGLSLAGVERLIEEDPSAAQAMVAQARQASATALTELRDLVRGIHPPVLAERGLPDALRAVALDSPVPVRVTGQLPGRLDPPVESAAYFCALEALANASRHGGAGSVEIDLTHTGTVLRITVVDDGRGGADPARGSGLRGVQRRLGAFDGTLAVHSPVGGPTRVTVEIPCPLPQRRD</sequence>
<dbReference type="InterPro" id="IPR003594">
    <property type="entry name" value="HATPase_dom"/>
</dbReference>
<evidence type="ECO:0000256" key="2">
    <source>
        <dbReference type="ARBA" id="ARBA00012438"/>
    </source>
</evidence>
<dbReference type="GO" id="GO:0016301">
    <property type="term" value="F:kinase activity"/>
    <property type="evidence" value="ECO:0007669"/>
    <property type="project" value="UniProtKB-KW"/>
</dbReference>
<keyword evidence="5" id="KW-0547">Nucleotide-binding</keyword>
<keyword evidence="12" id="KW-1185">Reference proteome</keyword>
<feature type="transmembrane region" description="Helical" evidence="9">
    <location>
        <begin position="362"/>
        <end position="382"/>
    </location>
</feature>
<keyword evidence="9" id="KW-0472">Membrane</keyword>
<keyword evidence="3" id="KW-0597">Phosphoprotein</keyword>
<dbReference type="Gene3D" id="1.20.5.1930">
    <property type="match status" value="1"/>
</dbReference>
<evidence type="ECO:0000256" key="7">
    <source>
        <dbReference type="ARBA" id="ARBA00022840"/>
    </source>
</evidence>
<evidence type="ECO:0000256" key="5">
    <source>
        <dbReference type="ARBA" id="ARBA00022741"/>
    </source>
</evidence>
<dbReference type="Proteomes" id="UP000646749">
    <property type="component" value="Unassembled WGS sequence"/>
</dbReference>
<keyword evidence="8" id="KW-0902">Two-component regulatory system</keyword>
<keyword evidence="9" id="KW-1133">Transmembrane helix</keyword>
<dbReference type="SMART" id="SM00387">
    <property type="entry name" value="HATPase_c"/>
    <property type="match status" value="1"/>
</dbReference>
<comment type="catalytic activity">
    <reaction evidence="1">
        <text>ATP + protein L-histidine = ADP + protein N-phospho-L-histidine.</text>
        <dbReference type="EC" id="2.7.13.3"/>
    </reaction>
</comment>
<dbReference type="SUPFAM" id="SSF55874">
    <property type="entry name" value="ATPase domain of HSP90 chaperone/DNA topoisomerase II/histidine kinase"/>
    <property type="match status" value="1"/>
</dbReference>
<evidence type="ECO:0000256" key="1">
    <source>
        <dbReference type="ARBA" id="ARBA00000085"/>
    </source>
</evidence>
<feature type="transmembrane region" description="Helical" evidence="9">
    <location>
        <begin position="164"/>
        <end position="184"/>
    </location>
</feature>
<dbReference type="EMBL" id="BONW01000002">
    <property type="protein sequence ID" value="GIG85710.1"/>
    <property type="molecule type" value="Genomic_DNA"/>
</dbReference>
<feature type="transmembrane region" description="Helical" evidence="9">
    <location>
        <begin position="223"/>
        <end position="247"/>
    </location>
</feature>
<comment type="caution">
    <text evidence="11">The sequence shown here is derived from an EMBL/GenBank/DDBJ whole genome shotgun (WGS) entry which is preliminary data.</text>
</comment>
<gene>
    <name evidence="11" type="ORF">Pen02_06460</name>
</gene>
<keyword evidence="6 11" id="KW-0418">Kinase</keyword>
<proteinExistence type="predicted"/>
<feature type="transmembrane region" description="Helical" evidence="9">
    <location>
        <begin position="20"/>
        <end position="40"/>
    </location>
</feature>
<dbReference type="InterPro" id="IPR011712">
    <property type="entry name" value="Sig_transdc_His_kin_sub3_dim/P"/>
</dbReference>
<evidence type="ECO:0000313" key="11">
    <source>
        <dbReference type="EMBL" id="GIG85710.1"/>
    </source>
</evidence>
<evidence type="ECO:0000256" key="9">
    <source>
        <dbReference type="SAM" id="Phobius"/>
    </source>
</evidence>
<dbReference type="InterPro" id="IPR036890">
    <property type="entry name" value="HATPase_C_sf"/>
</dbReference>
<keyword evidence="4" id="KW-0808">Transferase</keyword>
<keyword evidence="9" id="KW-0812">Transmembrane</keyword>
<feature type="transmembrane region" description="Helical" evidence="9">
    <location>
        <begin position="124"/>
        <end position="144"/>
    </location>
</feature>
<organism evidence="11 12">
    <name type="scientific">Plantactinospora endophytica</name>
    <dbReference type="NCBI Taxonomy" id="673535"/>
    <lineage>
        <taxon>Bacteria</taxon>
        <taxon>Bacillati</taxon>
        <taxon>Actinomycetota</taxon>
        <taxon>Actinomycetes</taxon>
        <taxon>Micromonosporales</taxon>
        <taxon>Micromonosporaceae</taxon>
        <taxon>Plantactinospora</taxon>
    </lineage>
</organism>
<dbReference type="Gene3D" id="3.30.565.10">
    <property type="entry name" value="Histidine kinase-like ATPase, C-terminal domain"/>
    <property type="match status" value="1"/>
</dbReference>
<accession>A0ABQ4DTC9</accession>
<dbReference type="Pfam" id="PF02518">
    <property type="entry name" value="HATPase_c"/>
    <property type="match status" value="1"/>
</dbReference>
<evidence type="ECO:0000256" key="8">
    <source>
        <dbReference type="ARBA" id="ARBA00023012"/>
    </source>
</evidence>
<dbReference type="PANTHER" id="PTHR24421">
    <property type="entry name" value="NITRATE/NITRITE SENSOR PROTEIN NARX-RELATED"/>
    <property type="match status" value="1"/>
</dbReference>
<dbReference type="EC" id="2.7.13.3" evidence="2"/>
<dbReference type="Pfam" id="PF07730">
    <property type="entry name" value="HisKA_3"/>
    <property type="match status" value="1"/>
</dbReference>